<protein>
    <submittedName>
        <fullName evidence="9">SusC/RagA family TonB-linked outer membrane protein</fullName>
    </submittedName>
</protein>
<comment type="subcellular location">
    <subcellularLocation>
        <location evidence="6">Cell outer membrane</location>
        <topology evidence="6">Multi-pass membrane protein</topology>
    </subcellularLocation>
</comment>
<comment type="caution">
    <text evidence="9">The sequence shown here is derived from an EMBL/GenBank/DDBJ whole genome shotgun (WGS) entry which is preliminary data.</text>
</comment>
<dbReference type="InterPro" id="IPR000531">
    <property type="entry name" value="Beta-barrel_TonB"/>
</dbReference>
<evidence type="ECO:0000313" key="9">
    <source>
        <dbReference type="EMBL" id="HJF71701.1"/>
    </source>
</evidence>
<dbReference type="InterPro" id="IPR039426">
    <property type="entry name" value="TonB-dep_rcpt-like"/>
</dbReference>
<dbReference type="Gene3D" id="2.60.40.1120">
    <property type="entry name" value="Carboxypeptidase-like, regulatory domain"/>
    <property type="match status" value="1"/>
</dbReference>
<dbReference type="NCBIfam" id="TIGR04057">
    <property type="entry name" value="SusC_RagA_signa"/>
    <property type="match status" value="1"/>
</dbReference>
<dbReference type="SMART" id="SM00965">
    <property type="entry name" value="STN"/>
    <property type="match status" value="1"/>
</dbReference>
<dbReference type="InterPro" id="IPR023996">
    <property type="entry name" value="TonB-dep_OMP_SusC/RagA"/>
</dbReference>
<proteinExistence type="inferred from homology"/>
<evidence type="ECO:0000256" key="7">
    <source>
        <dbReference type="RuleBase" id="RU003357"/>
    </source>
</evidence>
<keyword evidence="7" id="KW-0798">TonB box</keyword>
<dbReference type="InterPro" id="IPR012910">
    <property type="entry name" value="Plug_dom"/>
</dbReference>
<dbReference type="SUPFAM" id="SSF56935">
    <property type="entry name" value="Porins"/>
    <property type="match status" value="1"/>
</dbReference>
<dbReference type="Pfam" id="PF00593">
    <property type="entry name" value="TonB_dep_Rec_b-barrel"/>
    <property type="match status" value="1"/>
</dbReference>
<evidence type="ECO:0000256" key="4">
    <source>
        <dbReference type="ARBA" id="ARBA00023136"/>
    </source>
</evidence>
<dbReference type="InterPro" id="IPR023997">
    <property type="entry name" value="TonB-dep_OMP_SusC/RagA_CS"/>
</dbReference>
<dbReference type="Pfam" id="PF07660">
    <property type="entry name" value="STN"/>
    <property type="match status" value="1"/>
</dbReference>
<keyword evidence="2" id="KW-0406">Ion transport</keyword>
<dbReference type="NCBIfam" id="TIGR04056">
    <property type="entry name" value="OMP_RagA_SusC"/>
    <property type="match status" value="1"/>
</dbReference>
<evidence type="ECO:0000313" key="10">
    <source>
        <dbReference type="Proteomes" id="UP000742098"/>
    </source>
</evidence>
<dbReference type="SUPFAM" id="SSF49464">
    <property type="entry name" value="Carboxypeptidase regulatory domain-like"/>
    <property type="match status" value="1"/>
</dbReference>
<dbReference type="GO" id="GO:0009279">
    <property type="term" value="C:cell outer membrane"/>
    <property type="evidence" value="ECO:0007669"/>
    <property type="project" value="UniProtKB-SubCell"/>
</dbReference>
<keyword evidence="6" id="KW-0812">Transmembrane</keyword>
<dbReference type="EMBL" id="DYVS01000246">
    <property type="protein sequence ID" value="HJF71701.1"/>
    <property type="molecule type" value="Genomic_DNA"/>
</dbReference>
<dbReference type="InterPro" id="IPR011662">
    <property type="entry name" value="Secretin/TonB_short_N"/>
</dbReference>
<evidence type="ECO:0000256" key="3">
    <source>
        <dbReference type="ARBA" id="ARBA00023004"/>
    </source>
</evidence>
<keyword evidence="2" id="KW-0410">Iron transport</keyword>
<keyword evidence="1 6" id="KW-0813">Transport</keyword>
<dbReference type="Proteomes" id="UP000742098">
    <property type="component" value="Unassembled WGS sequence"/>
</dbReference>
<organism evidence="9 10">
    <name type="scientific">Butyricimonas virosa</name>
    <dbReference type="NCBI Taxonomy" id="544645"/>
    <lineage>
        <taxon>Bacteria</taxon>
        <taxon>Pseudomonadati</taxon>
        <taxon>Bacteroidota</taxon>
        <taxon>Bacteroidia</taxon>
        <taxon>Bacteroidales</taxon>
        <taxon>Odoribacteraceae</taxon>
        <taxon>Butyricimonas</taxon>
    </lineage>
</organism>
<reference evidence="9" key="2">
    <citation type="submission" date="2021-09" db="EMBL/GenBank/DDBJ databases">
        <authorList>
            <person name="Gilroy R."/>
        </authorList>
    </citation>
    <scope>NUCLEOTIDE SEQUENCE</scope>
    <source>
        <strain evidence="9">6966</strain>
    </source>
</reference>
<comment type="similarity">
    <text evidence="6 7">Belongs to the TonB-dependent receptor family.</text>
</comment>
<dbReference type="Pfam" id="PF13715">
    <property type="entry name" value="CarbopepD_reg_2"/>
    <property type="match status" value="1"/>
</dbReference>
<evidence type="ECO:0000256" key="6">
    <source>
        <dbReference type="PROSITE-ProRule" id="PRU01360"/>
    </source>
</evidence>
<feature type="domain" description="Secretin/TonB short N-terminal" evidence="8">
    <location>
        <begin position="69"/>
        <end position="120"/>
    </location>
</feature>
<keyword evidence="4 6" id="KW-0472">Membrane</keyword>
<dbReference type="InterPro" id="IPR008969">
    <property type="entry name" value="CarboxyPept-like_regulatory"/>
</dbReference>
<name>A0A921H778_9BACT</name>
<keyword evidence="6" id="KW-1134">Transmembrane beta strand</keyword>
<reference evidence="9" key="1">
    <citation type="journal article" date="2021" name="PeerJ">
        <title>Extensive microbial diversity within the chicken gut microbiome revealed by metagenomics and culture.</title>
        <authorList>
            <person name="Gilroy R."/>
            <person name="Ravi A."/>
            <person name="Getino M."/>
            <person name="Pursley I."/>
            <person name="Horton D.L."/>
            <person name="Alikhan N.F."/>
            <person name="Baker D."/>
            <person name="Gharbi K."/>
            <person name="Hall N."/>
            <person name="Watson M."/>
            <person name="Adriaenssens E.M."/>
            <person name="Foster-Nyarko E."/>
            <person name="Jarju S."/>
            <person name="Secka A."/>
            <person name="Antonio M."/>
            <person name="Oren A."/>
            <person name="Chaudhuri R.R."/>
            <person name="La Ragione R."/>
            <person name="Hildebrand F."/>
            <person name="Pallen M.J."/>
        </authorList>
    </citation>
    <scope>NUCLEOTIDE SEQUENCE</scope>
    <source>
        <strain evidence="9">6966</strain>
    </source>
</reference>
<gene>
    <name evidence="9" type="ORF">K8V05_13185</name>
</gene>
<dbReference type="GO" id="GO:0006826">
    <property type="term" value="P:iron ion transport"/>
    <property type="evidence" value="ECO:0007669"/>
    <property type="project" value="UniProtKB-KW"/>
</dbReference>
<dbReference type="InterPro" id="IPR037066">
    <property type="entry name" value="Plug_dom_sf"/>
</dbReference>
<keyword evidence="5 6" id="KW-0998">Cell outer membrane</keyword>
<dbReference type="AlphaFoldDB" id="A0A921H778"/>
<dbReference type="PROSITE" id="PS52016">
    <property type="entry name" value="TONB_DEPENDENT_REC_3"/>
    <property type="match status" value="1"/>
</dbReference>
<sequence>MKKMIRREHFPEGKWQKILLIMKLKLFILLCCIQTLSAATYSQHQKLDVKFENELIVSVLDYLKMQTGYQFFFQKEVVSETEEITVNLKNATLIEVLDKVLKDHGYSYEVLEGVIIVRRIEKQKQVKKTLVGIVTDQRKIPMPGVTVKIFGTNIGTATNARGQFSLTLPMEEGALEFSFVGYKSQKVNFTGVTKDSLRVVMEDDIQALEEAVVVAYGTTNKREMTGAVSVVKAEELQGIPASDIASLLQGRVAGLDITNMSGAPGGGGTAITIRGYNSLNVEQGRRFSNPLWVVDGVPLNSFSSPITGTNLLADINPDMIESVQILKDASSASIYGSRAANGVIIVTTKKGRKNQKATFSVNASQSWGVVAEFPTVVIGKGERDLRFKTLEGTQVAYMDKTTKRYKYPVSNEEVFWNDQHASYDYFFSAQSSRPATLIYQDSLNAFYNNATNFFPAYFRTGKITNANIQTYGGGERMTYGIGLGYYNEKGVFVGTGYNRMDLNSSLNVVPVNRVNVDLRFNATLTNRDRGEKIEGFSTAPMVEGVPGDPFWQSTLLPGKGTEAWEATINKLKGTKEKNRSVRLRTNFKIGYEIIDGLSVSTSLAADYSIHRRNYFQPSYLSGKGYSMSLGETGINLMVLNENLLSYRKTIGEDHTFDFLAGFSYQYDQMEYNGGTAENSPSDKIYYAPNGLPDLGQEVNEWSGETVPVAFQHYQSNMEEQKLYSYFGRLEYNYRLKYLLSLSFRRDGSSVFGRNNKWGTFPSVAAGWSFSEESFIKDNLGWLSFGKLRASWGCSGKMFEYPYLAYGLMGPGDYSHQGNPTLEPVYVGGLYNEDLSWEETDQYDFGLDVDLFEYRLGVVLDYYYRYTDKLLYPIGLPGDYNGFMSQWTNAAALSNEGLELLIKYEIFRRPDLYWKVSVNGARNWNRIEKSYNGKDLGFGITGKPLNRIYGYKTNGYVQKQEDLPLYFTAQGESYYPYSFMGGSYSSFYRPGDYHYVDVNGDSYIFADDNVFLGSALPIISGGIVNEFRWKNFDLNFSMHYSIGRHMVNQLPSISLVFLPDPSQRFYKHPVFVDINKTTFWQQEGDNSDYAQLRIGSEGNVLDRRVEKVNYLKLKTLTVGYNLPKSLISKWGMEQLRVFVSGENLLTFSNYSGVDPEVVSIVNGVDDGTSYPLARKFTLGLTVKF</sequence>
<evidence type="ECO:0000256" key="1">
    <source>
        <dbReference type="ARBA" id="ARBA00022448"/>
    </source>
</evidence>
<accession>A0A921H778</accession>
<evidence type="ECO:0000256" key="2">
    <source>
        <dbReference type="ARBA" id="ARBA00022496"/>
    </source>
</evidence>
<evidence type="ECO:0000256" key="5">
    <source>
        <dbReference type="ARBA" id="ARBA00023237"/>
    </source>
</evidence>
<dbReference type="Gene3D" id="2.170.130.10">
    <property type="entry name" value="TonB-dependent receptor, plug domain"/>
    <property type="match status" value="1"/>
</dbReference>
<keyword evidence="3" id="KW-0408">Iron</keyword>
<dbReference type="Pfam" id="PF07715">
    <property type="entry name" value="Plug"/>
    <property type="match status" value="1"/>
</dbReference>
<evidence type="ECO:0000259" key="8">
    <source>
        <dbReference type="SMART" id="SM00965"/>
    </source>
</evidence>